<feature type="compositionally biased region" description="Gly residues" evidence="2">
    <location>
        <begin position="10"/>
        <end position="46"/>
    </location>
</feature>
<reference evidence="6" key="1">
    <citation type="journal article" date="2019" name="Int. J. Syst. Evol. Microbiol.">
        <title>The Global Catalogue of Microorganisms (GCM) 10K type strain sequencing project: providing services to taxonomists for standard genome sequencing and annotation.</title>
        <authorList>
            <consortium name="The Broad Institute Genomics Platform"/>
            <consortium name="The Broad Institute Genome Sequencing Center for Infectious Disease"/>
            <person name="Wu L."/>
            <person name="Ma J."/>
        </authorList>
    </citation>
    <scope>NUCLEOTIDE SEQUENCE [LARGE SCALE GENOMIC DNA]</scope>
    <source>
        <strain evidence="6">JCM 4316</strain>
    </source>
</reference>
<dbReference type="InterPro" id="IPR001932">
    <property type="entry name" value="PPM-type_phosphatase-like_dom"/>
</dbReference>
<evidence type="ECO:0000313" key="6">
    <source>
        <dbReference type="Proteomes" id="UP001500253"/>
    </source>
</evidence>
<sequence length="889" mass="93229">MTGHDSAPPFGGGPGGGPGGGSGGGPGGPGGGFGGGPGGPGGGFGGRGHDPFDEAATARATINADAVVTSWNEGARRLLGHLPAEVVGRDAATLLAEEVSPDAVRAAVALPRWNGTLTLRHRDGHPVRVRLLAHRGAPSTDGPGDWLLVSPLPGPDEPTGDAGSAGGTGNAGTTGTTGTPGNPKPTGAAEPPSNIQDVIEQTEDEALQALASQQSPCPVAIYDDLLRLRKINDQMAQIIGLPEKEIRGLRLSEIGGRLESEELERHMAEVLRTGERRVVETHRRVGREAHAHAWSARLAPLKTPDGEVHGVCLAAHDITEQYLARQRLLLLSEASVRIGTTLDVTRTAQELADVGIPGLADFVSVDLLERLDQDEPFGEPPPGPLTGPVVLRRAAHQSVLPGAPEAVVKLGQVDTYPSDSPQTVSLTAGHPVIIPTTDPAMRRWASENAARATTLRVHGFHSVMSVPIRARGVTLGVAVFSRHTRPDPFTQDDILLAEEITTRAAVCLDNARRFTRERDTALALQRSLLPQALAGPTAVEVAFRYQPAGPYAGVGGDWFDVIPLSGARIALVVGDVVGHGIHASATMGRLRTAVRTLADVDLPPDELLTHLDDLVIHLSAEGGAGAPTGDVGATCLYAVYDPVAHRCSVARAGHPPPVLLDPDGTVSPVHVPAGPPLGVGGLPFEAIELDLPEDTVLALYTDGLIGGRGRDLDAGLSTLTEALARPAPSLDARCECVLRALLPEHGAPDDVALLLARTRGLDSSRVATWDIPDDPALVARARRDVTERLLAWGLDEAVFTTELIVSELVTNAMRHATAPIQLRLIHDRTLICEVSDGSNTAPHLRRARVFDEGGRGLLLVAQLSRRWGSRHSATGKTIWAEQALPPSPA</sequence>
<dbReference type="PANTHER" id="PTHR43156:SF2">
    <property type="entry name" value="STAGE II SPORULATION PROTEIN E"/>
    <property type="match status" value="1"/>
</dbReference>
<feature type="region of interest" description="Disordered" evidence="2">
    <location>
        <begin position="140"/>
        <end position="193"/>
    </location>
</feature>
<dbReference type="InterPro" id="IPR000700">
    <property type="entry name" value="PAS-assoc_C"/>
</dbReference>
<dbReference type="InterPro" id="IPR036890">
    <property type="entry name" value="HATPase_C_sf"/>
</dbReference>
<dbReference type="InterPro" id="IPR003018">
    <property type="entry name" value="GAF"/>
</dbReference>
<dbReference type="NCBIfam" id="TIGR00229">
    <property type="entry name" value="sensory_box"/>
    <property type="match status" value="1"/>
</dbReference>
<dbReference type="Gene3D" id="3.30.450.40">
    <property type="match status" value="1"/>
</dbReference>
<dbReference type="PROSITE" id="PS50112">
    <property type="entry name" value="PAS"/>
    <property type="match status" value="1"/>
</dbReference>
<dbReference type="Pfam" id="PF13581">
    <property type="entry name" value="HATPase_c_2"/>
    <property type="match status" value="1"/>
</dbReference>
<dbReference type="PANTHER" id="PTHR43156">
    <property type="entry name" value="STAGE II SPORULATION PROTEIN E-RELATED"/>
    <property type="match status" value="1"/>
</dbReference>
<dbReference type="CDD" id="cd00130">
    <property type="entry name" value="PAS"/>
    <property type="match status" value="1"/>
</dbReference>
<proteinExistence type="predicted"/>
<keyword evidence="6" id="KW-1185">Reference proteome</keyword>
<dbReference type="InterPro" id="IPR000014">
    <property type="entry name" value="PAS"/>
</dbReference>
<dbReference type="InterPro" id="IPR013656">
    <property type="entry name" value="PAS_4"/>
</dbReference>
<dbReference type="InterPro" id="IPR029016">
    <property type="entry name" value="GAF-like_dom_sf"/>
</dbReference>
<dbReference type="SUPFAM" id="SSF55781">
    <property type="entry name" value="GAF domain-like"/>
    <property type="match status" value="1"/>
</dbReference>
<comment type="caution">
    <text evidence="5">The sequence shown here is derived from an EMBL/GenBank/DDBJ whole genome shotgun (WGS) entry which is preliminary data.</text>
</comment>
<dbReference type="Pfam" id="PF08448">
    <property type="entry name" value="PAS_4"/>
    <property type="match status" value="1"/>
</dbReference>
<dbReference type="SMART" id="SM00065">
    <property type="entry name" value="GAF"/>
    <property type="match status" value="1"/>
</dbReference>
<protein>
    <submittedName>
        <fullName evidence="5">SpoIIE family protein phosphatase</fullName>
    </submittedName>
</protein>
<feature type="region of interest" description="Disordered" evidence="2">
    <location>
        <begin position="1"/>
        <end position="52"/>
    </location>
</feature>
<dbReference type="CDD" id="cd16936">
    <property type="entry name" value="HATPase_RsbW-like"/>
    <property type="match status" value="1"/>
</dbReference>
<dbReference type="Gene3D" id="3.60.40.10">
    <property type="entry name" value="PPM-type phosphatase domain"/>
    <property type="match status" value="1"/>
</dbReference>
<dbReference type="Proteomes" id="UP001500253">
    <property type="component" value="Unassembled WGS sequence"/>
</dbReference>
<dbReference type="InterPro" id="IPR003594">
    <property type="entry name" value="HATPase_dom"/>
</dbReference>
<feature type="compositionally biased region" description="Low complexity" evidence="2">
    <location>
        <begin position="173"/>
        <end position="189"/>
    </location>
</feature>
<evidence type="ECO:0000313" key="5">
    <source>
        <dbReference type="EMBL" id="GAA2353090.1"/>
    </source>
</evidence>
<dbReference type="InterPro" id="IPR052016">
    <property type="entry name" value="Bact_Sigma-Reg"/>
</dbReference>
<dbReference type="PROSITE" id="PS50113">
    <property type="entry name" value="PAC"/>
    <property type="match status" value="1"/>
</dbReference>
<keyword evidence="1" id="KW-0378">Hydrolase</keyword>
<evidence type="ECO:0000259" key="3">
    <source>
        <dbReference type="PROSITE" id="PS50112"/>
    </source>
</evidence>
<gene>
    <name evidence="5" type="ORF">GCM10010246_47300</name>
</gene>
<evidence type="ECO:0000256" key="2">
    <source>
        <dbReference type="SAM" id="MobiDB-lite"/>
    </source>
</evidence>
<dbReference type="Pfam" id="PF13426">
    <property type="entry name" value="PAS_9"/>
    <property type="match status" value="1"/>
</dbReference>
<evidence type="ECO:0000259" key="4">
    <source>
        <dbReference type="PROSITE" id="PS50113"/>
    </source>
</evidence>
<dbReference type="Gene3D" id="3.30.450.20">
    <property type="entry name" value="PAS domain"/>
    <property type="match status" value="2"/>
</dbReference>
<dbReference type="RefSeq" id="WP_346176408.1">
    <property type="nucleotide sequence ID" value="NZ_BAAASD010000021.1"/>
</dbReference>
<feature type="domain" description="PAS" evidence="3">
    <location>
        <begin position="62"/>
        <end position="102"/>
    </location>
</feature>
<dbReference type="SMART" id="SM00091">
    <property type="entry name" value="PAS"/>
    <property type="match status" value="2"/>
</dbReference>
<dbReference type="InterPro" id="IPR036457">
    <property type="entry name" value="PPM-type-like_dom_sf"/>
</dbReference>
<dbReference type="EMBL" id="BAAASD010000021">
    <property type="protein sequence ID" value="GAA2353090.1"/>
    <property type="molecule type" value="Genomic_DNA"/>
</dbReference>
<dbReference type="SUPFAM" id="SSF81606">
    <property type="entry name" value="PP2C-like"/>
    <property type="match status" value="1"/>
</dbReference>
<dbReference type="SUPFAM" id="SSF55785">
    <property type="entry name" value="PYP-like sensor domain (PAS domain)"/>
    <property type="match status" value="2"/>
</dbReference>
<name>A0ABP5TM65_9ACTN</name>
<dbReference type="Pfam" id="PF01590">
    <property type="entry name" value="GAF"/>
    <property type="match status" value="1"/>
</dbReference>
<evidence type="ECO:0000256" key="1">
    <source>
        <dbReference type="ARBA" id="ARBA00022801"/>
    </source>
</evidence>
<accession>A0ABP5TM65</accession>
<dbReference type="Gene3D" id="3.30.565.10">
    <property type="entry name" value="Histidine kinase-like ATPase, C-terminal domain"/>
    <property type="match status" value="1"/>
</dbReference>
<dbReference type="InterPro" id="IPR035965">
    <property type="entry name" value="PAS-like_dom_sf"/>
</dbReference>
<feature type="compositionally biased region" description="Gly residues" evidence="2">
    <location>
        <begin position="163"/>
        <end position="172"/>
    </location>
</feature>
<organism evidence="5 6">
    <name type="scientific">Streptomyces cuspidosporus</name>
    <dbReference type="NCBI Taxonomy" id="66882"/>
    <lineage>
        <taxon>Bacteria</taxon>
        <taxon>Bacillati</taxon>
        <taxon>Actinomycetota</taxon>
        <taxon>Actinomycetes</taxon>
        <taxon>Kitasatosporales</taxon>
        <taxon>Streptomycetaceae</taxon>
        <taxon>Streptomyces</taxon>
    </lineage>
</organism>
<dbReference type="Pfam" id="PF07228">
    <property type="entry name" value="SpoIIE"/>
    <property type="match status" value="1"/>
</dbReference>
<dbReference type="SMART" id="SM00331">
    <property type="entry name" value="PP2C_SIG"/>
    <property type="match status" value="1"/>
</dbReference>
<feature type="domain" description="PAC" evidence="4">
    <location>
        <begin position="272"/>
        <end position="330"/>
    </location>
</feature>